<accession>A0ABS1CQR7</accession>
<evidence type="ECO:0000256" key="1">
    <source>
        <dbReference type="SAM" id="MobiDB-lite"/>
    </source>
</evidence>
<gene>
    <name evidence="2" type="ORF">CKO45_00920</name>
</gene>
<comment type="caution">
    <text evidence="2">The sequence shown here is derived from an EMBL/GenBank/DDBJ whole genome shotgun (WGS) entry which is preliminary data.</text>
</comment>
<evidence type="ECO:0000313" key="2">
    <source>
        <dbReference type="EMBL" id="MBK1656787.1"/>
    </source>
</evidence>
<protein>
    <submittedName>
        <fullName evidence="2">Uncharacterized protein</fullName>
    </submittedName>
</protein>
<feature type="compositionally biased region" description="Basic and acidic residues" evidence="1">
    <location>
        <begin position="9"/>
        <end position="20"/>
    </location>
</feature>
<dbReference type="Proteomes" id="UP000697995">
    <property type="component" value="Unassembled WGS sequence"/>
</dbReference>
<name>A0ABS1CQR7_9PROT</name>
<feature type="compositionally biased region" description="Low complexity" evidence="1">
    <location>
        <begin position="21"/>
        <end position="38"/>
    </location>
</feature>
<dbReference type="EMBL" id="NRSG01000003">
    <property type="protein sequence ID" value="MBK1656787.1"/>
    <property type="molecule type" value="Genomic_DNA"/>
</dbReference>
<organism evidence="2 3">
    <name type="scientific">Paracraurococcus ruber</name>
    <dbReference type="NCBI Taxonomy" id="77675"/>
    <lineage>
        <taxon>Bacteria</taxon>
        <taxon>Pseudomonadati</taxon>
        <taxon>Pseudomonadota</taxon>
        <taxon>Alphaproteobacteria</taxon>
        <taxon>Acetobacterales</taxon>
        <taxon>Roseomonadaceae</taxon>
        <taxon>Paracraurococcus</taxon>
    </lineage>
</organism>
<proteinExistence type="predicted"/>
<sequence length="125" mass="13368">MRRWPRCPPPRDLRCSRHPDAAAAAPAWPGQARGRPGRMNGGGRPPHHRPRQAARGGAGSDDARDAVLATARDRRGRIARWRRDGIGRPMAPALAIADAGNPSQGLAEARRARLPIGCCAGPPAW</sequence>
<feature type="region of interest" description="Disordered" evidence="1">
    <location>
        <begin position="1"/>
        <end position="71"/>
    </location>
</feature>
<reference evidence="2 3" key="1">
    <citation type="journal article" date="2020" name="Microorganisms">
        <title>Osmotic Adaptation and Compatible Solute Biosynthesis of Phototrophic Bacteria as Revealed from Genome Analyses.</title>
        <authorList>
            <person name="Imhoff J.F."/>
            <person name="Rahn T."/>
            <person name="Kunzel S."/>
            <person name="Keller A."/>
            <person name="Neulinger S.C."/>
        </authorList>
    </citation>
    <scope>NUCLEOTIDE SEQUENCE [LARGE SCALE GENOMIC DNA]</scope>
    <source>
        <strain evidence="2 3">DSM 15382</strain>
    </source>
</reference>
<evidence type="ECO:0000313" key="3">
    <source>
        <dbReference type="Proteomes" id="UP000697995"/>
    </source>
</evidence>
<keyword evidence="3" id="KW-1185">Reference proteome</keyword>